<dbReference type="PROSITE" id="PS00138">
    <property type="entry name" value="SUBTILASE_SER"/>
    <property type="match status" value="1"/>
</dbReference>
<dbReference type="EMBL" id="JBHULN010000007">
    <property type="protein sequence ID" value="MFD2571654.1"/>
    <property type="molecule type" value="Genomic_DNA"/>
</dbReference>
<evidence type="ECO:0000313" key="8">
    <source>
        <dbReference type="EMBL" id="MFD2571654.1"/>
    </source>
</evidence>
<protein>
    <submittedName>
        <fullName evidence="8">S8 family serine peptidase</fullName>
    </submittedName>
</protein>
<name>A0ABW5M4R9_9BACT</name>
<proteinExistence type="inferred from homology"/>
<feature type="domain" description="Peptidase S8/S53" evidence="7">
    <location>
        <begin position="168"/>
        <end position="475"/>
    </location>
</feature>
<dbReference type="PROSITE" id="PS51257">
    <property type="entry name" value="PROKAR_LIPOPROTEIN"/>
    <property type="match status" value="1"/>
</dbReference>
<dbReference type="InterPro" id="IPR015500">
    <property type="entry name" value="Peptidase_S8_subtilisin-rel"/>
</dbReference>
<keyword evidence="2 5" id="KW-0645">Protease</keyword>
<evidence type="ECO:0000256" key="2">
    <source>
        <dbReference type="ARBA" id="ARBA00022670"/>
    </source>
</evidence>
<evidence type="ECO:0000256" key="6">
    <source>
        <dbReference type="SAM" id="SignalP"/>
    </source>
</evidence>
<sequence>MYKITPKSLFAVGTLLATTFACVNETQLQPNNFINSNGARQGVSETGVKFKTGQYIIIASDESLPADLEASIVKANGKVGRTFGKVGIATATSSDPKFADKAARIAGVRSVIRDAEVQWIDPVANQELKAEDIAALSATNPNTNQFFSFQWGHKAISSPAAWAAGFQGEGARVAVLDGGFDLTHPDLAGNIVYSKSFVPGEPAQYGLPDAFSHGTHTAGTVAAIDNNIGVVGVAPKAKLLLIKVLADSGSGSFSWMIQGLLDAVEQQADIASMSLGAYLLRNGKYLDDNGTPADPSDDFVGHDAKSVQELINAITRVVSYATKQGVTVIAAAGNDGINGNKDGSGLTIPGNLPNVISISATGPLGWFANRATDLDRFASYSNYGTPDITFAAPGGDFALFPNANYQYDMVLSTGALKSYYFSAGTSMATPHAAGVAALIVGKNGGRMDPTRVEAALRASADDLGAPGRDPLYGYGRVNAYKAVVNAQ</sequence>
<dbReference type="PRINTS" id="PR00723">
    <property type="entry name" value="SUBTILISIN"/>
</dbReference>
<dbReference type="Proteomes" id="UP001597469">
    <property type="component" value="Unassembled WGS sequence"/>
</dbReference>
<comment type="similarity">
    <text evidence="1 5">Belongs to the peptidase S8 family.</text>
</comment>
<feature type="signal peptide" evidence="6">
    <location>
        <begin position="1"/>
        <end position="23"/>
    </location>
</feature>
<accession>A0ABW5M4R9</accession>
<evidence type="ECO:0000313" key="9">
    <source>
        <dbReference type="Proteomes" id="UP001597469"/>
    </source>
</evidence>
<dbReference type="Pfam" id="PF00082">
    <property type="entry name" value="Peptidase_S8"/>
    <property type="match status" value="1"/>
</dbReference>
<gene>
    <name evidence="8" type="ORF">ACFSUS_13500</name>
</gene>
<dbReference type="PROSITE" id="PS51892">
    <property type="entry name" value="SUBTILASE"/>
    <property type="match status" value="1"/>
</dbReference>
<feature type="active site" description="Charge relay system" evidence="5">
    <location>
        <position position="213"/>
    </location>
</feature>
<evidence type="ECO:0000256" key="5">
    <source>
        <dbReference type="PROSITE-ProRule" id="PRU01240"/>
    </source>
</evidence>
<evidence type="ECO:0000256" key="1">
    <source>
        <dbReference type="ARBA" id="ARBA00011073"/>
    </source>
</evidence>
<evidence type="ECO:0000256" key="3">
    <source>
        <dbReference type="ARBA" id="ARBA00022801"/>
    </source>
</evidence>
<dbReference type="InterPro" id="IPR051048">
    <property type="entry name" value="Peptidase_S8/S53_subtilisin"/>
</dbReference>
<keyword evidence="6" id="KW-0732">Signal</keyword>
<keyword evidence="4 5" id="KW-0720">Serine protease</keyword>
<dbReference type="InterPro" id="IPR036852">
    <property type="entry name" value="Peptidase_S8/S53_dom_sf"/>
</dbReference>
<dbReference type="Gene3D" id="3.40.50.200">
    <property type="entry name" value="Peptidase S8/S53 domain"/>
    <property type="match status" value="1"/>
</dbReference>
<comment type="caution">
    <text evidence="8">The sequence shown here is derived from an EMBL/GenBank/DDBJ whole genome shotgun (WGS) entry which is preliminary data.</text>
</comment>
<reference evidence="9" key="1">
    <citation type="journal article" date="2019" name="Int. J. Syst. Evol. Microbiol.">
        <title>The Global Catalogue of Microorganisms (GCM) 10K type strain sequencing project: providing services to taxonomists for standard genome sequencing and annotation.</title>
        <authorList>
            <consortium name="The Broad Institute Genomics Platform"/>
            <consortium name="The Broad Institute Genome Sequencing Center for Infectious Disease"/>
            <person name="Wu L."/>
            <person name="Ma J."/>
        </authorList>
    </citation>
    <scope>NUCLEOTIDE SEQUENCE [LARGE SCALE GENOMIC DNA]</scope>
    <source>
        <strain evidence="9">KCTC 42805</strain>
    </source>
</reference>
<feature type="active site" description="Charge relay system" evidence="5">
    <location>
        <position position="426"/>
    </location>
</feature>
<evidence type="ECO:0000259" key="7">
    <source>
        <dbReference type="Pfam" id="PF00082"/>
    </source>
</evidence>
<organism evidence="8 9">
    <name type="scientific">Spirosoma soli</name>
    <dbReference type="NCBI Taxonomy" id="1770529"/>
    <lineage>
        <taxon>Bacteria</taxon>
        <taxon>Pseudomonadati</taxon>
        <taxon>Bacteroidota</taxon>
        <taxon>Cytophagia</taxon>
        <taxon>Cytophagales</taxon>
        <taxon>Cytophagaceae</taxon>
        <taxon>Spirosoma</taxon>
    </lineage>
</organism>
<dbReference type="PANTHER" id="PTHR43399:SF4">
    <property type="entry name" value="CELL WALL-ASSOCIATED PROTEASE"/>
    <property type="match status" value="1"/>
</dbReference>
<dbReference type="InterPro" id="IPR000209">
    <property type="entry name" value="Peptidase_S8/S53_dom"/>
</dbReference>
<dbReference type="InterPro" id="IPR023828">
    <property type="entry name" value="Peptidase_S8_Ser-AS"/>
</dbReference>
<keyword evidence="9" id="KW-1185">Reference proteome</keyword>
<evidence type="ECO:0000256" key="4">
    <source>
        <dbReference type="ARBA" id="ARBA00022825"/>
    </source>
</evidence>
<feature type="active site" description="Charge relay system" evidence="5">
    <location>
        <position position="177"/>
    </location>
</feature>
<feature type="chain" id="PRO_5046480224" evidence="6">
    <location>
        <begin position="24"/>
        <end position="487"/>
    </location>
</feature>
<keyword evidence="3 5" id="KW-0378">Hydrolase</keyword>
<dbReference type="SUPFAM" id="SSF52743">
    <property type="entry name" value="Subtilisin-like"/>
    <property type="match status" value="1"/>
</dbReference>
<dbReference type="PANTHER" id="PTHR43399">
    <property type="entry name" value="SUBTILISIN-RELATED"/>
    <property type="match status" value="1"/>
</dbReference>
<dbReference type="RefSeq" id="WP_381523384.1">
    <property type="nucleotide sequence ID" value="NZ_JBHULN010000007.1"/>
</dbReference>